<dbReference type="Gene3D" id="3.30.40.10">
    <property type="entry name" value="Zinc/RING finger domain, C3HC4 (zinc finger)"/>
    <property type="match status" value="1"/>
</dbReference>
<dbReference type="InterPro" id="IPR017455">
    <property type="entry name" value="Znf_FYVE-rel"/>
</dbReference>
<dbReference type="EnsemblPlants" id="Pp3c16_8350V3.21">
    <property type="protein sequence ID" value="Pp3c16_8350V3.21"/>
    <property type="gene ID" value="Pp3c16_8350"/>
</dbReference>
<name>A0A7I4B6F1_PHYPA</name>
<accession>A0A7I4B6F1</accession>
<protein>
    <recommendedName>
        <fullName evidence="7">FYVE-type domain-containing protein</fullName>
    </recommendedName>
</protein>
<feature type="compositionally biased region" description="Polar residues" evidence="6">
    <location>
        <begin position="518"/>
        <end position="529"/>
    </location>
</feature>
<evidence type="ECO:0000313" key="8">
    <source>
        <dbReference type="EnsemblPlants" id="Pp3c16_8350V3.21"/>
    </source>
</evidence>
<dbReference type="GO" id="GO:0008270">
    <property type="term" value="F:zinc ion binding"/>
    <property type="evidence" value="ECO:0007669"/>
    <property type="project" value="UniProtKB-KW"/>
</dbReference>
<feature type="region of interest" description="Disordered" evidence="6">
    <location>
        <begin position="191"/>
        <end position="267"/>
    </location>
</feature>
<proteinExistence type="predicted"/>
<dbReference type="SUPFAM" id="SSF57903">
    <property type="entry name" value="FYVE/PHD zinc finger"/>
    <property type="match status" value="1"/>
</dbReference>
<keyword evidence="3" id="KW-0862">Zinc</keyword>
<dbReference type="InterPro" id="IPR011011">
    <property type="entry name" value="Znf_FYVE_PHD"/>
</dbReference>
<feature type="compositionally biased region" description="Basic and acidic residues" evidence="6">
    <location>
        <begin position="1186"/>
        <end position="1203"/>
    </location>
</feature>
<evidence type="ECO:0000256" key="5">
    <source>
        <dbReference type="SAM" id="Coils"/>
    </source>
</evidence>
<dbReference type="CDD" id="cd00065">
    <property type="entry name" value="FYVE_like_SF"/>
    <property type="match status" value="1"/>
</dbReference>
<dbReference type="Pfam" id="PF01363">
    <property type="entry name" value="FYVE"/>
    <property type="match status" value="1"/>
</dbReference>
<dbReference type="InterPro" id="IPR019734">
    <property type="entry name" value="TPR_rpt"/>
</dbReference>
<feature type="region of interest" description="Disordered" evidence="6">
    <location>
        <begin position="510"/>
        <end position="548"/>
    </location>
</feature>
<dbReference type="InParanoid" id="A0A7I4B6F1"/>
<evidence type="ECO:0000256" key="1">
    <source>
        <dbReference type="ARBA" id="ARBA00022723"/>
    </source>
</evidence>
<feature type="region of interest" description="Disordered" evidence="6">
    <location>
        <begin position="135"/>
        <end position="177"/>
    </location>
</feature>
<reference evidence="8 9" key="2">
    <citation type="journal article" date="2018" name="Plant J.">
        <title>The Physcomitrella patens chromosome-scale assembly reveals moss genome structure and evolution.</title>
        <authorList>
            <person name="Lang D."/>
            <person name="Ullrich K.K."/>
            <person name="Murat F."/>
            <person name="Fuchs J."/>
            <person name="Jenkins J."/>
            <person name="Haas F.B."/>
            <person name="Piednoel M."/>
            <person name="Gundlach H."/>
            <person name="Van Bel M."/>
            <person name="Meyberg R."/>
            <person name="Vives C."/>
            <person name="Morata J."/>
            <person name="Symeonidi A."/>
            <person name="Hiss M."/>
            <person name="Muchero W."/>
            <person name="Kamisugi Y."/>
            <person name="Saleh O."/>
            <person name="Blanc G."/>
            <person name="Decker E.L."/>
            <person name="van Gessel N."/>
            <person name="Grimwood J."/>
            <person name="Hayes R.D."/>
            <person name="Graham S.W."/>
            <person name="Gunter L.E."/>
            <person name="McDaniel S.F."/>
            <person name="Hoernstein S.N.W."/>
            <person name="Larsson A."/>
            <person name="Li F.W."/>
            <person name="Perroud P.F."/>
            <person name="Phillips J."/>
            <person name="Ranjan P."/>
            <person name="Rokshar D.S."/>
            <person name="Rothfels C.J."/>
            <person name="Schneider L."/>
            <person name="Shu S."/>
            <person name="Stevenson D.W."/>
            <person name="Thummler F."/>
            <person name="Tillich M."/>
            <person name="Villarreal Aguilar J.C."/>
            <person name="Widiez T."/>
            <person name="Wong G.K."/>
            <person name="Wymore A."/>
            <person name="Zhang Y."/>
            <person name="Zimmer A.D."/>
            <person name="Quatrano R.S."/>
            <person name="Mayer K.F.X."/>
            <person name="Goodstein D."/>
            <person name="Casacuberta J.M."/>
            <person name="Vandepoele K."/>
            <person name="Reski R."/>
            <person name="Cuming A.C."/>
            <person name="Tuskan G.A."/>
            <person name="Maumus F."/>
            <person name="Salse J."/>
            <person name="Schmutz J."/>
            <person name="Rensing S.A."/>
        </authorList>
    </citation>
    <scope>NUCLEOTIDE SEQUENCE [LARGE SCALE GENOMIC DNA]</scope>
    <source>
        <strain evidence="8 9">cv. Gransden 2004</strain>
    </source>
</reference>
<feature type="region of interest" description="Disordered" evidence="6">
    <location>
        <begin position="962"/>
        <end position="986"/>
    </location>
</feature>
<feature type="region of interest" description="Disordered" evidence="6">
    <location>
        <begin position="302"/>
        <end position="322"/>
    </location>
</feature>
<dbReference type="InterPro" id="IPR011990">
    <property type="entry name" value="TPR-like_helical_dom_sf"/>
</dbReference>
<feature type="compositionally biased region" description="Low complexity" evidence="6">
    <location>
        <begin position="312"/>
        <end position="322"/>
    </location>
</feature>
<keyword evidence="9" id="KW-1185">Reference proteome</keyword>
<feature type="compositionally biased region" description="Basic and acidic residues" evidence="6">
    <location>
        <begin position="255"/>
        <end position="267"/>
    </location>
</feature>
<feature type="coiled-coil region" evidence="5">
    <location>
        <begin position="598"/>
        <end position="651"/>
    </location>
</feature>
<evidence type="ECO:0000256" key="6">
    <source>
        <dbReference type="SAM" id="MobiDB-lite"/>
    </source>
</evidence>
<dbReference type="SMART" id="SM00028">
    <property type="entry name" value="TPR"/>
    <property type="match status" value="7"/>
</dbReference>
<dbReference type="InterPro" id="IPR000306">
    <property type="entry name" value="Znf_FYVE"/>
</dbReference>
<dbReference type="SMART" id="SM00064">
    <property type="entry name" value="FYVE"/>
    <property type="match status" value="1"/>
</dbReference>
<dbReference type="Proteomes" id="UP000006727">
    <property type="component" value="Chromosome 16"/>
</dbReference>
<feature type="compositionally biased region" description="Basic and acidic residues" evidence="6">
    <location>
        <begin position="156"/>
        <end position="167"/>
    </location>
</feature>
<keyword evidence="5" id="KW-0175">Coiled coil</keyword>
<organism evidence="8 9">
    <name type="scientific">Physcomitrium patens</name>
    <name type="common">Spreading-leaved earth moss</name>
    <name type="synonym">Physcomitrella patens</name>
    <dbReference type="NCBI Taxonomy" id="3218"/>
    <lineage>
        <taxon>Eukaryota</taxon>
        <taxon>Viridiplantae</taxon>
        <taxon>Streptophyta</taxon>
        <taxon>Embryophyta</taxon>
        <taxon>Bryophyta</taxon>
        <taxon>Bryophytina</taxon>
        <taxon>Bryopsida</taxon>
        <taxon>Funariidae</taxon>
        <taxon>Funariales</taxon>
        <taxon>Funariaceae</taxon>
        <taxon>Physcomitrium</taxon>
    </lineage>
</organism>
<feature type="compositionally biased region" description="Basic and acidic residues" evidence="6">
    <location>
        <begin position="975"/>
        <end position="986"/>
    </location>
</feature>
<feature type="domain" description="FYVE-type" evidence="7">
    <location>
        <begin position="20"/>
        <end position="79"/>
    </location>
</feature>
<reference evidence="8 9" key="1">
    <citation type="journal article" date="2008" name="Science">
        <title>The Physcomitrella genome reveals evolutionary insights into the conquest of land by plants.</title>
        <authorList>
            <person name="Rensing S."/>
            <person name="Lang D."/>
            <person name="Zimmer A."/>
            <person name="Terry A."/>
            <person name="Salamov A."/>
            <person name="Shapiro H."/>
            <person name="Nishiyama T."/>
            <person name="Perroud P.-F."/>
            <person name="Lindquist E."/>
            <person name="Kamisugi Y."/>
            <person name="Tanahashi T."/>
            <person name="Sakakibara K."/>
            <person name="Fujita T."/>
            <person name="Oishi K."/>
            <person name="Shin-I T."/>
            <person name="Kuroki Y."/>
            <person name="Toyoda A."/>
            <person name="Suzuki Y."/>
            <person name="Hashimoto A."/>
            <person name="Yamaguchi K."/>
            <person name="Sugano A."/>
            <person name="Kohara Y."/>
            <person name="Fujiyama A."/>
            <person name="Anterola A."/>
            <person name="Aoki S."/>
            <person name="Ashton N."/>
            <person name="Barbazuk W.B."/>
            <person name="Barker E."/>
            <person name="Bennetzen J."/>
            <person name="Bezanilla M."/>
            <person name="Blankenship R."/>
            <person name="Cho S.H."/>
            <person name="Dutcher S."/>
            <person name="Estelle M."/>
            <person name="Fawcett J.A."/>
            <person name="Gundlach H."/>
            <person name="Hanada K."/>
            <person name="Heyl A."/>
            <person name="Hicks K.A."/>
            <person name="Hugh J."/>
            <person name="Lohr M."/>
            <person name="Mayer K."/>
            <person name="Melkozernov A."/>
            <person name="Murata T."/>
            <person name="Nelson D."/>
            <person name="Pils B."/>
            <person name="Prigge M."/>
            <person name="Reiss B."/>
            <person name="Renner T."/>
            <person name="Rombauts S."/>
            <person name="Rushton P."/>
            <person name="Sanderfoot A."/>
            <person name="Schween G."/>
            <person name="Shiu S.-H."/>
            <person name="Stueber K."/>
            <person name="Theodoulou F.L."/>
            <person name="Tu H."/>
            <person name="Van de Peer Y."/>
            <person name="Verrier P.J."/>
            <person name="Waters E."/>
            <person name="Wood A."/>
            <person name="Yang L."/>
            <person name="Cove D."/>
            <person name="Cuming A."/>
            <person name="Hasebe M."/>
            <person name="Lucas S."/>
            <person name="Mishler D.B."/>
            <person name="Reski R."/>
            <person name="Grigoriev I."/>
            <person name="Quatrano R.S."/>
            <person name="Boore J.L."/>
        </authorList>
    </citation>
    <scope>NUCLEOTIDE SEQUENCE [LARGE SCALE GENOMIC DNA]</scope>
    <source>
        <strain evidence="8 9">cv. Gransden 2004</strain>
    </source>
</reference>
<dbReference type="PANTHER" id="PTHR47553">
    <property type="entry name" value="MYOSIN-11"/>
    <property type="match status" value="1"/>
</dbReference>
<feature type="compositionally biased region" description="Basic and acidic residues" evidence="6">
    <location>
        <begin position="191"/>
        <end position="201"/>
    </location>
</feature>
<dbReference type="PANTHER" id="PTHR47553:SF1">
    <property type="entry name" value="RING_FYVE_PHD ZINC FINGER SUPERFAMILY PROTEIN"/>
    <property type="match status" value="1"/>
</dbReference>
<evidence type="ECO:0000313" key="9">
    <source>
        <dbReference type="Proteomes" id="UP000006727"/>
    </source>
</evidence>
<feature type="compositionally biased region" description="Polar residues" evidence="6">
    <location>
        <begin position="209"/>
        <end position="223"/>
    </location>
</feature>
<dbReference type="Gramene" id="Pp3c16_8350V3.21">
    <property type="protein sequence ID" value="Pp3c16_8350V3.21"/>
    <property type="gene ID" value="Pp3c16_8350"/>
</dbReference>
<evidence type="ECO:0000259" key="7">
    <source>
        <dbReference type="PROSITE" id="PS50178"/>
    </source>
</evidence>
<feature type="coiled-coil region" evidence="5">
    <location>
        <begin position="1325"/>
        <end position="1352"/>
    </location>
</feature>
<gene>
    <name evidence="8" type="primary">LOC112293438</name>
</gene>
<evidence type="ECO:0000256" key="2">
    <source>
        <dbReference type="ARBA" id="ARBA00022771"/>
    </source>
</evidence>
<dbReference type="EMBL" id="ABEU02000016">
    <property type="status" value="NOT_ANNOTATED_CDS"/>
    <property type="molecule type" value="Genomic_DNA"/>
</dbReference>
<reference evidence="8" key="3">
    <citation type="submission" date="2020-12" db="UniProtKB">
        <authorList>
            <consortium name="EnsemblPlants"/>
        </authorList>
    </citation>
    <scope>IDENTIFICATION</scope>
</reference>
<sequence length="1377" mass="150096">MALEKMGLPPKPYEKGKDWTPDAPNCEGCGATFTFFNRKHHCRRCGGLFCNNCTLSRQYLRGQGDAPARVCEPCKKIEDAVKLERQTKSKTPRGVTKASTKDDGTEALLKHILGSDGKSQGDVDVESILARVADNDSDEHELASPTQENAPVSPARLHEQAQEEKKRYSALKKQGKDADALKAFKRAKELERQAEAREKEIRHQRRISAGSSSQFLGQHSKTSPSREDPELSSFSRKESELGDNLKKRRAASQDQVKEKVPASEKDDFLHDLKALGWSDKEIREAEKKPVPKTEEQLLAELTAEVHPKLGRPATSTAPGAGATMSAQILAHRRQALVFKREGNMIEAKEELRKAKLLEKQAEEMAVLCQGEGDDEASDDDDLVALIRGLEKEEKLKGNAGKGGTSQSIPEDFSLFSSFVDDDGDAHVEVDDDDLHDPEMVAALRAMGWEEEGAGLERKSKIQPKVSKSTQSIEPTLKEQILALKRKALGFKREGKIAEARAALGEAKMLEQQLEKQESLTTPSSTVQTPLQPPAQVSVPALDVNDDKVEESEEVVEVTEEDMHDPEMMAQLRAMGFGDESTSSHETVTIVTKDNSVKKAALNQEILGLKRQALALKREGRTDEAREVLREAKILEQQVQDLQAVSQRQEEASALIMESRAVRRGVQPPLVLSEALSLDDEGEEEDVEVDNADLVDPAIAAALAAMGWQDDPTDQPLELSAIVSKDDEPNRRAAVVSDLVPESLKPVGESQPQKVESMKSDVKAIEPKETEPTYNASAEVLSVPATSNPMYSNKTKSQLQQELLGRKRRALALKREGKSDEARIELQEAKIIEQKIAELDKGPAAIPLTVAEPNPPAASVQHLKQVLESAPPVYFDDLPIDGVEVTDDDMQDPALLAALASVGWQGDAEVRVPSKSAPILKKNSATGEMEPVEGNVKSSGIKAQTGKGVEKLEMVLESDWGVPRKKTGKGTVSKGTSKEKLDSSHNEGETFFEGEYGEIGQTLDLVPPILDHTVPKDSAAPSQQHNFWFMDLLTGDRTKSNASKEQADRVILPPLTQSIPKPPERVLSSLPSAKPAEVPVTKAAVSPQPATLNLPQEILAHKRKALALKREGKAAEAREELRKAKLLEKQMVQHESEPTVLRSALTSAGTGDASARNNAEAVPVSTTVTRAKIEPSIPVKTSSPSKVSDHKGEMQKQVRQTKDRMKLQQESLAHKRKAMGLRREGKIDEADAEYELAKNLEKQMEELDPMHGKDLGDVAGVDDLLDPQLLAALKSVGFKEGELAGASRPKGPVNPLAAVTGQTRCEVGSSSRTSLGGAVAASNVTGGAVEAEKKQLEEQIRAQKLQAVQLKRAGKQGEALEKLRASKLLEKRLLALSS</sequence>
<dbReference type="FunCoup" id="A0A7I4B6F1">
    <property type="interactions" value="2017"/>
</dbReference>
<evidence type="ECO:0000256" key="3">
    <source>
        <dbReference type="ARBA" id="ARBA00022833"/>
    </source>
</evidence>
<dbReference type="PROSITE" id="PS50178">
    <property type="entry name" value="ZF_FYVE"/>
    <property type="match status" value="1"/>
</dbReference>
<feature type="region of interest" description="Disordered" evidence="6">
    <location>
        <begin position="453"/>
        <end position="472"/>
    </location>
</feature>
<feature type="compositionally biased region" description="Basic and acidic residues" evidence="6">
    <location>
        <begin position="224"/>
        <end position="245"/>
    </location>
</feature>
<dbReference type="SUPFAM" id="SSF48452">
    <property type="entry name" value="TPR-like"/>
    <property type="match status" value="1"/>
</dbReference>
<keyword evidence="1" id="KW-0479">Metal-binding</keyword>
<evidence type="ECO:0000256" key="4">
    <source>
        <dbReference type="PROSITE-ProRule" id="PRU00091"/>
    </source>
</evidence>
<feature type="region of interest" description="Disordered" evidence="6">
    <location>
        <begin position="1176"/>
        <end position="1203"/>
    </location>
</feature>
<keyword evidence="2 4" id="KW-0863">Zinc-finger</keyword>
<dbReference type="InterPro" id="IPR013083">
    <property type="entry name" value="Znf_RING/FYVE/PHD"/>
</dbReference>